<dbReference type="InterPro" id="IPR027806">
    <property type="entry name" value="HARBI1_dom"/>
</dbReference>
<evidence type="ECO:0000256" key="3">
    <source>
        <dbReference type="ARBA" id="ARBA00022578"/>
    </source>
</evidence>
<feature type="domain" description="Transposase Helix-turn-helix" evidence="8">
    <location>
        <begin position="47"/>
        <end position="96"/>
    </location>
</feature>
<comment type="similarity">
    <text evidence="2">Belongs to the transposase 11 family.</text>
</comment>
<sequence>MSYEQIKDLPPPEFKRLCGVHIATFKKMVEVLKPELVRSGKKGGQPKLSVEDHLLVALEYWREYRTYFHISKSWGIHESTVCRIVRKVENILIKSGAFRLPGKRELQAAYEWKVLVVDVTEIPIERPKKKQRRYYSGKKKRHTLKAQLVVDQATGKILCTAYGVGRIHDFRLWRNTRVRFHTSQLCLADKGYQGIAKLHPNSCIPSRKPRGKDLSTPERQHNRHLASLRIVGEHLNRRLKIFRILKEQYRNRRKRFGLRCNLIAGLINYELALFS</sequence>
<name>A0AAJ6PC40_9CYAN</name>
<keyword evidence="4" id="KW-0479">Metal-binding</keyword>
<dbReference type="InterPro" id="IPR047959">
    <property type="entry name" value="Transpos_IS5"/>
</dbReference>
<dbReference type="NCBIfam" id="NF033581">
    <property type="entry name" value="transpos_IS5_4"/>
    <property type="match status" value="1"/>
</dbReference>
<dbReference type="Proteomes" id="UP001223520">
    <property type="component" value="Chromosome"/>
</dbReference>
<dbReference type="GO" id="GO:0003677">
    <property type="term" value="F:DNA binding"/>
    <property type="evidence" value="ECO:0007669"/>
    <property type="project" value="UniProtKB-KW"/>
</dbReference>
<dbReference type="KEGG" id="hbq:QI031_13310"/>
<evidence type="ECO:0000256" key="6">
    <source>
        <dbReference type="ARBA" id="ARBA00023172"/>
    </source>
</evidence>
<evidence type="ECO:0000313" key="10">
    <source>
        <dbReference type="EMBL" id="WGV28381.1"/>
    </source>
</evidence>
<keyword evidence="3" id="KW-0815">Transposition</keyword>
<evidence type="ECO:0000259" key="8">
    <source>
        <dbReference type="Pfam" id="PF13613"/>
    </source>
</evidence>
<dbReference type="InterPro" id="IPR027805">
    <property type="entry name" value="Transposase_HTH_dom"/>
</dbReference>
<evidence type="ECO:0000256" key="1">
    <source>
        <dbReference type="ARBA" id="ARBA00001968"/>
    </source>
</evidence>
<keyword evidence="11" id="KW-1185">Reference proteome</keyword>
<gene>
    <name evidence="10" type="ORF">QI031_13310</name>
    <name evidence="9" type="ORF">QI031_22905</name>
</gene>
<dbReference type="PANTHER" id="PTHR23080">
    <property type="entry name" value="THAP DOMAIN PROTEIN"/>
    <property type="match status" value="1"/>
</dbReference>
<dbReference type="RefSeq" id="WP_281481914.1">
    <property type="nucleotide sequence ID" value="NZ_CP124543.1"/>
</dbReference>
<evidence type="ECO:0000256" key="4">
    <source>
        <dbReference type="ARBA" id="ARBA00022723"/>
    </source>
</evidence>
<dbReference type="AlphaFoldDB" id="A0AAJ6PC40"/>
<dbReference type="Pfam" id="PF13359">
    <property type="entry name" value="DDE_Tnp_4"/>
    <property type="match status" value="1"/>
</dbReference>
<dbReference type="GO" id="GO:0006310">
    <property type="term" value="P:DNA recombination"/>
    <property type="evidence" value="ECO:0007669"/>
    <property type="project" value="UniProtKB-KW"/>
</dbReference>
<evidence type="ECO:0000256" key="2">
    <source>
        <dbReference type="ARBA" id="ARBA00010075"/>
    </source>
</evidence>
<dbReference type="EMBL" id="CP124543">
    <property type="protein sequence ID" value="WGV28381.1"/>
    <property type="molecule type" value="Genomic_DNA"/>
</dbReference>
<dbReference type="EMBL" id="CP124543">
    <property type="protein sequence ID" value="WGV24594.1"/>
    <property type="molecule type" value="Genomic_DNA"/>
</dbReference>
<reference evidence="10 11" key="1">
    <citation type="journal article" date="2023" name="Limnol Oceanogr Lett">
        <title>Environmental adaptations by the intertidal Antarctic cyanobacterium Halotia branconii CENA392 as revealed using long-read genome sequencing.</title>
        <authorList>
            <person name="Dextro R.B."/>
            <person name="Delbaje E."/>
            <person name="Freitas P.N.N."/>
            <person name="Geraldes V."/>
            <person name="Pinto E."/>
            <person name="Long P.F."/>
            <person name="Fiore M.F."/>
        </authorList>
    </citation>
    <scope>NUCLEOTIDE SEQUENCE [LARGE SCALE GENOMIC DNA]</scope>
    <source>
        <strain evidence="10 11">CENA392</strain>
    </source>
</reference>
<comment type="cofactor">
    <cofactor evidence="1">
        <name>a divalent metal cation</name>
        <dbReference type="ChEBI" id="CHEBI:60240"/>
    </cofactor>
</comment>
<evidence type="ECO:0000259" key="7">
    <source>
        <dbReference type="Pfam" id="PF13359"/>
    </source>
</evidence>
<accession>A0AAJ6PC40</accession>
<keyword evidence="5" id="KW-0238">DNA-binding</keyword>
<dbReference type="KEGG" id="hbq:QI031_22905"/>
<protein>
    <submittedName>
        <fullName evidence="10">IS5 family transposase</fullName>
    </submittedName>
</protein>
<proteinExistence type="inferred from homology"/>
<dbReference type="GO" id="GO:0032196">
    <property type="term" value="P:transposition"/>
    <property type="evidence" value="ECO:0007669"/>
    <property type="project" value="UniProtKB-KW"/>
</dbReference>
<keyword evidence="6" id="KW-0233">DNA recombination</keyword>
<organism evidence="10 11">
    <name type="scientific">Halotia branconii CENA392</name>
    <dbReference type="NCBI Taxonomy" id="1539056"/>
    <lineage>
        <taxon>Bacteria</taxon>
        <taxon>Bacillati</taxon>
        <taxon>Cyanobacteriota</taxon>
        <taxon>Cyanophyceae</taxon>
        <taxon>Nostocales</taxon>
        <taxon>Nodulariaceae</taxon>
        <taxon>Halotia</taxon>
    </lineage>
</organism>
<dbReference type="Pfam" id="PF13613">
    <property type="entry name" value="HTH_Tnp_4"/>
    <property type="match status" value="1"/>
</dbReference>
<evidence type="ECO:0000313" key="11">
    <source>
        <dbReference type="Proteomes" id="UP001223520"/>
    </source>
</evidence>
<dbReference type="GO" id="GO:0046872">
    <property type="term" value="F:metal ion binding"/>
    <property type="evidence" value="ECO:0007669"/>
    <property type="project" value="UniProtKB-KW"/>
</dbReference>
<evidence type="ECO:0000256" key="5">
    <source>
        <dbReference type="ARBA" id="ARBA00023125"/>
    </source>
</evidence>
<feature type="domain" description="DDE Tnp4" evidence="7">
    <location>
        <begin position="117"/>
        <end position="259"/>
    </location>
</feature>
<evidence type="ECO:0000313" key="9">
    <source>
        <dbReference type="EMBL" id="WGV24594.1"/>
    </source>
</evidence>